<evidence type="ECO:0000259" key="6">
    <source>
        <dbReference type="PROSITE" id="PS51705"/>
    </source>
</evidence>
<proteinExistence type="inferred from homology"/>
<dbReference type="Pfam" id="PF13167">
    <property type="entry name" value="GTP-bdg_N"/>
    <property type="match status" value="1"/>
</dbReference>
<dbReference type="InterPro" id="IPR042108">
    <property type="entry name" value="GTPase_HflX_N_sf"/>
</dbReference>
<dbReference type="PROSITE" id="PS51705">
    <property type="entry name" value="G_HFLX"/>
    <property type="match status" value="1"/>
</dbReference>
<dbReference type="PIRSF" id="PIRSF006809">
    <property type="entry name" value="GTP-binding_hflX_prd"/>
    <property type="match status" value="1"/>
</dbReference>
<dbReference type="Proteomes" id="UP000641206">
    <property type="component" value="Unassembled WGS sequence"/>
</dbReference>
<dbReference type="Gene3D" id="3.40.50.11060">
    <property type="entry name" value="GTPase HflX, N-terminal domain"/>
    <property type="match status" value="1"/>
</dbReference>
<dbReference type="InterPro" id="IPR030394">
    <property type="entry name" value="G_HFLX_dom"/>
</dbReference>
<sequence>MTAENVLVISVNQSQKSERQFQSSLDELVSLCKTAGGQVQHVVTQNRDRIHPATYIGEGKLQEVARLVESEEIDIVVANNELSAGQVRNLADVLGVRVLDRSQLILDIFAMRAQTKEGKLQVELAQLEYLLPRLHGQGANLSRLGGGIGTRGPGETKLETDRRHIERRIYDIKRRFQLVVKQREQYRKRRRTNDVFQIAIVGYTNAGKSTIFNRLTKSHSLEEDQLFATLDPLTRRIQLPSGLKSLITDTVGFIQDLPTALIAAFKSTLEEVKEADFLLHVVDISDPDLSQQQETVRKLLTELDAGHIPVLTVYNKKDQLKADFFLANQFPNIQISALKEEDLQALLAKIEEVLKEEWDLFDIVLDSSEGDLLYQLQSAALVVKKELLEETNQFHVQGYVRKDHPFHRFVEEK</sequence>
<keyword evidence="3" id="KW-0460">Magnesium</keyword>
<dbReference type="PANTHER" id="PTHR10229:SF0">
    <property type="entry name" value="GTP-BINDING PROTEIN 6-RELATED"/>
    <property type="match status" value="1"/>
</dbReference>
<evidence type="ECO:0000313" key="7">
    <source>
        <dbReference type="EMBL" id="GGP13741.1"/>
    </source>
</evidence>
<dbReference type="PANTHER" id="PTHR10229">
    <property type="entry name" value="GTP-BINDING PROTEIN HFLX"/>
    <property type="match status" value="1"/>
</dbReference>
<organism evidence="7 8">
    <name type="scientific">Oceanobacillus neutriphilus</name>
    <dbReference type="NCBI Taxonomy" id="531815"/>
    <lineage>
        <taxon>Bacteria</taxon>
        <taxon>Bacillati</taxon>
        <taxon>Bacillota</taxon>
        <taxon>Bacilli</taxon>
        <taxon>Bacillales</taxon>
        <taxon>Bacillaceae</taxon>
        <taxon>Oceanobacillus</taxon>
    </lineage>
</organism>
<keyword evidence="5" id="KW-0963">Cytoplasm</keyword>
<protein>
    <recommendedName>
        <fullName evidence="5">GTPase HflX</fullName>
    </recommendedName>
    <alternativeName>
        <fullName evidence="5">GTP-binding protein HflX</fullName>
    </alternativeName>
</protein>
<comment type="subcellular location">
    <subcellularLocation>
        <location evidence="5">Cytoplasm</location>
    </subcellularLocation>
    <text evidence="5">May associate with membranes.</text>
</comment>
<evidence type="ECO:0000256" key="1">
    <source>
        <dbReference type="ARBA" id="ARBA00022723"/>
    </source>
</evidence>
<dbReference type="InterPro" id="IPR006073">
    <property type="entry name" value="GTP-bd"/>
</dbReference>
<evidence type="ECO:0000256" key="5">
    <source>
        <dbReference type="HAMAP-Rule" id="MF_00900"/>
    </source>
</evidence>
<accession>A0ABQ2NYM6</accession>
<dbReference type="Gene3D" id="3.40.50.300">
    <property type="entry name" value="P-loop containing nucleotide triphosphate hydrolases"/>
    <property type="match status" value="1"/>
</dbReference>
<evidence type="ECO:0000256" key="3">
    <source>
        <dbReference type="ARBA" id="ARBA00022842"/>
    </source>
</evidence>
<keyword evidence="2 5" id="KW-0547">Nucleotide-binding</keyword>
<reference evidence="8" key="1">
    <citation type="journal article" date="2019" name="Int. J. Syst. Evol. Microbiol.">
        <title>The Global Catalogue of Microorganisms (GCM) 10K type strain sequencing project: providing services to taxonomists for standard genome sequencing and annotation.</title>
        <authorList>
            <consortium name="The Broad Institute Genomics Platform"/>
            <consortium name="The Broad Institute Genome Sequencing Center for Infectious Disease"/>
            <person name="Wu L."/>
            <person name="Ma J."/>
        </authorList>
    </citation>
    <scope>NUCLEOTIDE SEQUENCE [LARGE SCALE GENOMIC DNA]</scope>
    <source>
        <strain evidence="8">CGMCC 1.7693</strain>
    </source>
</reference>
<dbReference type="PRINTS" id="PR00326">
    <property type="entry name" value="GTP1OBG"/>
</dbReference>
<dbReference type="HAMAP" id="MF_00900">
    <property type="entry name" value="GTPase_HflX"/>
    <property type="match status" value="1"/>
</dbReference>
<comment type="function">
    <text evidence="5">GTPase that associates with the 50S ribosomal subunit and may have a role during protein synthesis or ribosome biogenesis.</text>
</comment>
<dbReference type="Gene3D" id="6.10.250.2860">
    <property type="match status" value="1"/>
</dbReference>
<dbReference type="NCBIfam" id="TIGR03156">
    <property type="entry name" value="GTP_HflX"/>
    <property type="match status" value="1"/>
</dbReference>
<keyword evidence="1" id="KW-0479">Metal-binding</keyword>
<dbReference type="InterPro" id="IPR016496">
    <property type="entry name" value="GTPase_HflX"/>
</dbReference>
<dbReference type="InterPro" id="IPR027417">
    <property type="entry name" value="P-loop_NTPase"/>
</dbReference>
<dbReference type="InterPro" id="IPR025121">
    <property type="entry name" value="GTPase_HflX_N"/>
</dbReference>
<dbReference type="SUPFAM" id="SSF52540">
    <property type="entry name" value="P-loop containing nucleoside triphosphate hydrolases"/>
    <property type="match status" value="1"/>
</dbReference>
<feature type="domain" description="Hflx-type G" evidence="6">
    <location>
        <begin position="196"/>
        <end position="358"/>
    </location>
</feature>
<dbReference type="InterPro" id="IPR005225">
    <property type="entry name" value="Small_GTP-bd"/>
</dbReference>
<evidence type="ECO:0000256" key="2">
    <source>
        <dbReference type="ARBA" id="ARBA00022741"/>
    </source>
</evidence>
<comment type="similarity">
    <text evidence="5">Belongs to the TRAFAC class OBG-HflX-like GTPase superfamily. HflX GTPase family.</text>
</comment>
<keyword evidence="4 5" id="KW-0342">GTP-binding</keyword>
<evidence type="ECO:0000313" key="8">
    <source>
        <dbReference type="Proteomes" id="UP000641206"/>
    </source>
</evidence>
<comment type="subunit">
    <text evidence="5">Monomer. Associates with the 50S ribosomal subunit.</text>
</comment>
<evidence type="ECO:0000256" key="4">
    <source>
        <dbReference type="ARBA" id="ARBA00023134"/>
    </source>
</evidence>
<dbReference type="NCBIfam" id="TIGR00231">
    <property type="entry name" value="small_GTP"/>
    <property type="match status" value="1"/>
</dbReference>
<dbReference type="RefSeq" id="WP_188735623.1">
    <property type="nucleotide sequence ID" value="NZ_BMLW01000010.1"/>
</dbReference>
<dbReference type="CDD" id="cd01878">
    <property type="entry name" value="HflX"/>
    <property type="match status" value="1"/>
</dbReference>
<dbReference type="Pfam" id="PF16360">
    <property type="entry name" value="GTP-bdg_M"/>
    <property type="match status" value="1"/>
</dbReference>
<name>A0ABQ2NYM6_9BACI</name>
<keyword evidence="8" id="KW-1185">Reference proteome</keyword>
<dbReference type="EMBL" id="BMLW01000010">
    <property type="protein sequence ID" value="GGP13741.1"/>
    <property type="molecule type" value="Genomic_DNA"/>
</dbReference>
<gene>
    <name evidence="5 7" type="primary">hflX</name>
    <name evidence="7" type="ORF">GCM10011346_35060</name>
</gene>
<comment type="caution">
    <text evidence="7">The sequence shown here is derived from an EMBL/GenBank/DDBJ whole genome shotgun (WGS) entry which is preliminary data.</text>
</comment>
<dbReference type="Pfam" id="PF01926">
    <property type="entry name" value="MMR_HSR1"/>
    <property type="match status" value="1"/>
</dbReference>
<dbReference type="InterPro" id="IPR032305">
    <property type="entry name" value="GTP-bd_M"/>
</dbReference>